<dbReference type="EMBL" id="GBRH01164015">
    <property type="protein sequence ID" value="JAE33881.1"/>
    <property type="molecule type" value="Transcribed_RNA"/>
</dbReference>
<proteinExistence type="predicted"/>
<name>A0A0A9HG84_ARUDO</name>
<organism evidence="1">
    <name type="scientific">Arundo donax</name>
    <name type="common">Giant reed</name>
    <name type="synonym">Donax arundinaceus</name>
    <dbReference type="NCBI Taxonomy" id="35708"/>
    <lineage>
        <taxon>Eukaryota</taxon>
        <taxon>Viridiplantae</taxon>
        <taxon>Streptophyta</taxon>
        <taxon>Embryophyta</taxon>
        <taxon>Tracheophyta</taxon>
        <taxon>Spermatophyta</taxon>
        <taxon>Magnoliopsida</taxon>
        <taxon>Liliopsida</taxon>
        <taxon>Poales</taxon>
        <taxon>Poaceae</taxon>
        <taxon>PACMAD clade</taxon>
        <taxon>Arundinoideae</taxon>
        <taxon>Arundineae</taxon>
        <taxon>Arundo</taxon>
    </lineage>
</organism>
<evidence type="ECO:0000313" key="1">
    <source>
        <dbReference type="EMBL" id="JAE33881.1"/>
    </source>
</evidence>
<accession>A0A0A9HG84</accession>
<dbReference type="AlphaFoldDB" id="A0A0A9HG84"/>
<reference evidence="1" key="1">
    <citation type="submission" date="2014-09" db="EMBL/GenBank/DDBJ databases">
        <authorList>
            <person name="Magalhaes I.L.F."/>
            <person name="Oliveira U."/>
            <person name="Santos F.R."/>
            <person name="Vidigal T.H.D.A."/>
            <person name="Brescovit A.D."/>
            <person name="Santos A.J."/>
        </authorList>
    </citation>
    <scope>NUCLEOTIDE SEQUENCE</scope>
    <source>
        <tissue evidence="1">Shoot tissue taken approximately 20 cm above the soil surface</tissue>
    </source>
</reference>
<reference evidence="1" key="2">
    <citation type="journal article" date="2015" name="Data Brief">
        <title>Shoot transcriptome of the giant reed, Arundo donax.</title>
        <authorList>
            <person name="Barrero R.A."/>
            <person name="Guerrero F.D."/>
            <person name="Moolhuijzen P."/>
            <person name="Goolsby J.A."/>
            <person name="Tidwell J."/>
            <person name="Bellgard S.E."/>
            <person name="Bellgard M.I."/>
        </authorList>
    </citation>
    <scope>NUCLEOTIDE SEQUENCE</scope>
    <source>
        <tissue evidence="1">Shoot tissue taken approximately 20 cm above the soil surface</tissue>
    </source>
</reference>
<sequence length="27" mass="3221">MSCSFYKTRLNWIHIDQSKTRVNTFSG</sequence>
<protein>
    <submittedName>
        <fullName evidence="1">Uncharacterized protein</fullName>
    </submittedName>
</protein>